<evidence type="ECO:0000259" key="3">
    <source>
        <dbReference type="PROSITE" id="PS51819"/>
    </source>
</evidence>
<evidence type="ECO:0000256" key="1">
    <source>
        <dbReference type="ARBA" id="ARBA00009308"/>
    </source>
</evidence>
<keyword evidence="5" id="KW-1185">Reference proteome</keyword>
<dbReference type="PANTHER" id="PTHR43048:SF3">
    <property type="entry name" value="METHYLMALONYL-COA EPIMERASE, MITOCHONDRIAL"/>
    <property type="match status" value="1"/>
</dbReference>
<dbReference type="STRING" id="872965.SE16_12505"/>
<evidence type="ECO:0000256" key="2">
    <source>
        <dbReference type="ARBA" id="ARBA00022723"/>
    </source>
</evidence>
<keyword evidence="2" id="KW-0479">Metal-binding</keyword>
<name>A0A0M8K8B5_9CHLR</name>
<dbReference type="InParanoid" id="A0A0M8K8B5"/>
<organism evidence="4 5">
    <name type="scientific">Ardenticatena maritima</name>
    <dbReference type="NCBI Taxonomy" id="872965"/>
    <lineage>
        <taxon>Bacteria</taxon>
        <taxon>Bacillati</taxon>
        <taxon>Chloroflexota</taxon>
        <taxon>Ardenticatenia</taxon>
        <taxon>Ardenticatenales</taxon>
        <taxon>Ardenticatenaceae</taxon>
        <taxon>Ardenticatena</taxon>
    </lineage>
</organism>
<dbReference type="FunCoup" id="A0A0M8K8B5">
    <property type="interactions" value="224"/>
</dbReference>
<dbReference type="EC" id="5.1.99.1" evidence="4"/>
<dbReference type="GO" id="GO:0046491">
    <property type="term" value="P:L-methylmalonyl-CoA metabolic process"/>
    <property type="evidence" value="ECO:0007669"/>
    <property type="project" value="TreeGrafter"/>
</dbReference>
<dbReference type="Gene3D" id="3.10.180.10">
    <property type="entry name" value="2,3-Dihydroxybiphenyl 1,2-Dioxygenase, domain 1"/>
    <property type="match status" value="1"/>
</dbReference>
<dbReference type="Proteomes" id="UP000037784">
    <property type="component" value="Unassembled WGS sequence"/>
</dbReference>
<protein>
    <submittedName>
        <fullName evidence="4">Methylmalonyl-CoA/ethylmalonyl-CoA epimerase</fullName>
        <ecNumber evidence="4">5.1.99.1</ecNumber>
    </submittedName>
</protein>
<dbReference type="InterPro" id="IPR037523">
    <property type="entry name" value="VOC_core"/>
</dbReference>
<keyword evidence="4" id="KW-0413">Isomerase</keyword>
<comment type="similarity">
    <text evidence="1">Belongs to the methylmalonyl-CoA epimerase family.</text>
</comment>
<dbReference type="InterPro" id="IPR029068">
    <property type="entry name" value="Glyas_Bleomycin-R_OHBP_Dase"/>
</dbReference>
<dbReference type="EMBL" id="BBZA01000048">
    <property type="protein sequence ID" value="GAP62336.1"/>
    <property type="molecule type" value="Genomic_DNA"/>
</dbReference>
<proteinExistence type="inferred from homology"/>
<dbReference type="PROSITE" id="PS51819">
    <property type="entry name" value="VOC"/>
    <property type="match status" value="1"/>
</dbReference>
<reference evidence="5" key="1">
    <citation type="submission" date="2015-08" db="EMBL/GenBank/DDBJ databases">
        <title>Draft Genome Sequence of a Heterotrophic Facultative Anaerobic Bacterium Ardenticatena maritima Strain 110S.</title>
        <authorList>
            <person name="Kawaichi S."/>
            <person name="Yoshida T."/>
            <person name="Sako Y."/>
            <person name="Nakamura R."/>
        </authorList>
    </citation>
    <scope>NUCLEOTIDE SEQUENCE [LARGE SCALE GENOMIC DNA]</scope>
    <source>
        <strain evidence="5">110S</strain>
    </source>
</reference>
<dbReference type="InterPro" id="IPR017515">
    <property type="entry name" value="MeMalonyl-CoA_epimerase"/>
</dbReference>
<dbReference type="GO" id="GO:0004493">
    <property type="term" value="F:methylmalonyl-CoA epimerase activity"/>
    <property type="evidence" value="ECO:0007669"/>
    <property type="project" value="UniProtKB-EC"/>
</dbReference>
<dbReference type="InterPro" id="IPR051785">
    <property type="entry name" value="MMCE/EMCE_epimerase"/>
</dbReference>
<gene>
    <name evidence="4" type="ORF">ARMA_0759</name>
</gene>
<evidence type="ECO:0000313" key="5">
    <source>
        <dbReference type="Proteomes" id="UP000037784"/>
    </source>
</evidence>
<dbReference type="Pfam" id="PF13669">
    <property type="entry name" value="Glyoxalase_4"/>
    <property type="match status" value="1"/>
</dbReference>
<feature type="domain" description="VOC" evidence="3">
    <location>
        <begin position="7"/>
        <end position="135"/>
    </location>
</feature>
<dbReference type="NCBIfam" id="TIGR03081">
    <property type="entry name" value="metmalonyl_epim"/>
    <property type="match status" value="1"/>
</dbReference>
<dbReference type="CDD" id="cd07249">
    <property type="entry name" value="MMCE"/>
    <property type="match status" value="1"/>
</dbReference>
<comment type="caution">
    <text evidence="4">The sequence shown here is derived from an EMBL/GenBank/DDBJ whole genome shotgun (WGS) entry which is preliminary data.</text>
</comment>
<dbReference type="SUPFAM" id="SSF54593">
    <property type="entry name" value="Glyoxalase/Bleomycin resistance protein/Dihydroxybiphenyl dioxygenase"/>
    <property type="match status" value="1"/>
</dbReference>
<accession>A0A0M8K8B5</accession>
<dbReference type="AlphaFoldDB" id="A0A0M8K8B5"/>
<sequence>MMHMLDHIDHIGLAVADLDEALHIWRDILGLTVTHDETVPEQGTRVLFLHGGNADIELLVPLGEETPVGKFLQKRGPGMHHICFAVPDLEAALAECQARGLQLIDETPRIGAKGKRLAFIHPKSAHGVLIELCEKKPDA</sequence>
<dbReference type="PANTHER" id="PTHR43048">
    <property type="entry name" value="METHYLMALONYL-COA EPIMERASE"/>
    <property type="match status" value="1"/>
</dbReference>
<evidence type="ECO:0000313" key="4">
    <source>
        <dbReference type="EMBL" id="GAP62336.1"/>
    </source>
</evidence>
<dbReference type="GO" id="GO:0046872">
    <property type="term" value="F:metal ion binding"/>
    <property type="evidence" value="ECO:0007669"/>
    <property type="project" value="UniProtKB-KW"/>
</dbReference>